<dbReference type="RefSeq" id="XP_007680132.1">
    <property type="nucleotide sequence ID" value="XM_007681942.1"/>
</dbReference>
<proteinExistence type="predicted"/>
<protein>
    <submittedName>
        <fullName evidence="1">Uncharacterized protein</fullName>
    </submittedName>
</protein>
<accession>M2N1J0</accession>
<evidence type="ECO:0000313" key="2">
    <source>
        <dbReference type="Proteomes" id="UP000011761"/>
    </source>
</evidence>
<reference evidence="1 2" key="1">
    <citation type="journal article" date="2012" name="PLoS Pathog.">
        <title>Diverse lifestyles and strategies of plant pathogenesis encoded in the genomes of eighteen Dothideomycetes fungi.</title>
        <authorList>
            <person name="Ohm R.A."/>
            <person name="Feau N."/>
            <person name="Henrissat B."/>
            <person name="Schoch C.L."/>
            <person name="Horwitz B.A."/>
            <person name="Barry K.W."/>
            <person name="Condon B.J."/>
            <person name="Copeland A.C."/>
            <person name="Dhillon B."/>
            <person name="Glaser F."/>
            <person name="Hesse C.N."/>
            <person name="Kosti I."/>
            <person name="LaButti K."/>
            <person name="Lindquist E.A."/>
            <person name="Lucas S."/>
            <person name="Salamov A.A."/>
            <person name="Bradshaw R.E."/>
            <person name="Ciuffetti L."/>
            <person name="Hamelin R.C."/>
            <person name="Kema G.H.J."/>
            <person name="Lawrence C."/>
            <person name="Scott J.A."/>
            <person name="Spatafora J.W."/>
            <person name="Turgeon B.G."/>
            <person name="de Wit P.J.G.M."/>
            <person name="Zhong S."/>
            <person name="Goodwin S.B."/>
            <person name="Grigoriev I.V."/>
        </authorList>
    </citation>
    <scope>NUCLEOTIDE SEQUENCE [LARGE SCALE GENOMIC DNA]</scope>
    <source>
        <strain evidence="1 2">UAMH 10762</strain>
    </source>
</reference>
<dbReference type="KEGG" id="bcom:BAUCODRAFT_263214"/>
<gene>
    <name evidence="1" type="ORF">BAUCODRAFT_263214</name>
</gene>
<sequence length="60" mass="6773">MLCRYGHQIRGACFGQAMVLFRTSATFLRLVTPVLDRFHASSRSKPVIRPSSCNENIFKG</sequence>
<name>M2N1J0_BAUPA</name>
<dbReference type="HOGENOM" id="CLU_2941348_0_0_1"/>
<dbReference type="AlphaFoldDB" id="M2N1J0"/>
<organism evidence="1 2">
    <name type="scientific">Baudoinia panamericana (strain UAMH 10762)</name>
    <name type="common">Angels' share fungus</name>
    <name type="synonym">Baudoinia compniacensis (strain UAMH 10762)</name>
    <dbReference type="NCBI Taxonomy" id="717646"/>
    <lineage>
        <taxon>Eukaryota</taxon>
        <taxon>Fungi</taxon>
        <taxon>Dikarya</taxon>
        <taxon>Ascomycota</taxon>
        <taxon>Pezizomycotina</taxon>
        <taxon>Dothideomycetes</taxon>
        <taxon>Dothideomycetidae</taxon>
        <taxon>Mycosphaerellales</taxon>
        <taxon>Teratosphaeriaceae</taxon>
        <taxon>Baudoinia</taxon>
    </lineage>
</organism>
<dbReference type="GeneID" id="19110405"/>
<evidence type="ECO:0000313" key="1">
    <source>
        <dbReference type="EMBL" id="EMC92819.1"/>
    </source>
</evidence>
<dbReference type="EMBL" id="KB445561">
    <property type="protein sequence ID" value="EMC92819.1"/>
    <property type="molecule type" value="Genomic_DNA"/>
</dbReference>
<keyword evidence="2" id="KW-1185">Reference proteome</keyword>
<dbReference type="Proteomes" id="UP000011761">
    <property type="component" value="Unassembled WGS sequence"/>
</dbReference>